<feature type="compositionally biased region" description="Basic and acidic residues" evidence="1">
    <location>
        <begin position="173"/>
        <end position="189"/>
    </location>
</feature>
<evidence type="ECO:0000313" key="2">
    <source>
        <dbReference type="EMBL" id="PLW48369.1"/>
    </source>
</evidence>
<protein>
    <submittedName>
        <fullName evidence="2">Uncharacterized protein</fullName>
    </submittedName>
</protein>
<dbReference type="Proteomes" id="UP000235392">
    <property type="component" value="Unassembled WGS sequence"/>
</dbReference>
<dbReference type="AlphaFoldDB" id="A0A2N5VEF0"/>
<feature type="region of interest" description="Disordered" evidence="1">
    <location>
        <begin position="20"/>
        <end position="42"/>
    </location>
</feature>
<evidence type="ECO:0000313" key="3">
    <source>
        <dbReference type="Proteomes" id="UP000235392"/>
    </source>
</evidence>
<name>A0A2N5VEF0_9BASI</name>
<gene>
    <name evidence="2" type="ORF">PCASD_02946</name>
</gene>
<proteinExistence type="predicted"/>
<accession>A0A2N5VEF0</accession>
<evidence type="ECO:0000256" key="1">
    <source>
        <dbReference type="SAM" id="MobiDB-lite"/>
    </source>
</evidence>
<feature type="region of interest" description="Disordered" evidence="1">
    <location>
        <begin position="168"/>
        <end position="189"/>
    </location>
</feature>
<sequence>MSVMDINNFEALLDQPESFSDPKLVPKKKRRAGGHKNHTKAPEELTNELAAVLVVEFKNFFCEKYGTATSSLPEEHFAELEAENVAERLNNIQGAEEIKDLIGGKTINAELEMLYNCVVNFQKGSLFTTYIEEREKYNKRIQDKIKETHDKKQAAIEQKQKMANEVVARKRKRAEEKIAKNERDANEKEAKRLKWLLDSAYIESRKVFHRTKAAQSNRAGPIT</sequence>
<organism evidence="2 3">
    <name type="scientific">Puccinia coronata f. sp. avenae</name>
    <dbReference type="NCBI Taxonomy" id="200324"/>
    <lineage>
        <taxon>Eukaryota</taxon>
        <taxon>Fungi</taxon>
        <taxon>Dikarya</taxon>
        <taxon>Basidiomycota</taxon>
        <taxon>Pucciniomycotina</taxon>
        <taxon>Pucciniomycetes</taxon>
        <taxon>Pucciniales</taxon>
        <taxon>Pucciniaceae</taxon>
        <taxon>Puccinia</taxon>
    </lineage>
</organism>
<feature type="compositionally biased region" description="Basic residues" evidence="1">
    <location>
        <begin position="25"/>
        <end position="39"/>
    </location>
</feature>
<reference evidence="2 3" key="1">
    <citation type="submission" date="2017-11" db="EMBL/GenBank/DDBJ databases">
        <title>De novo assembly and phasing of dikaryotic genomes from two isolates of Puccinia coronata f. sp. avenae, the causal agent of oat crown rust.</title>
        <authorList>
            <person name="Miller M.E."/>
            <person name="Zhang Y."/>
            <person name="Omidvar V."/>
            <person name="Sperschneider J."/>
            <person name="Schwessinger B."/>
            <person name="Raley C."/>
            <person name="Palmer J.M."/>
            <person name="Garnica D."/>
            <person name="Upadhyaya N."/>
            <person name="Rathjen J."/>
            <person name="Taylor J.M."/>
            <person name="Park R.F."/>
            <person name="Dodds P.N."/>
            <person name="Hirsch C.D."/>
            <person name="Kianian S.F."/>
            <person name="Figueroa M."/>
        </authorList>
    </citation>
    <scope>NUCLEOTIDE SEQUENCE [LARGE SCALE GENOMIC DNA]</scope>
    <source>
        <strain evidence="2">12SD80</strain>
    </source>
</reference>
<dbReference type="EMBL" id="PGCI01000024">
    <property type="protein sequence ID" value="PLW48369.1"/>
    <property type="molecule type" value="Genomic_DNA"/>
</dbReference>
<comment type="caution">
    <text evidence="2">The sequence shown here is derived from an EMBL/GenBank/DDBJ whole genome shotgun (WGS) entry which is preliminary data.</text>
</comment>